<evidence type="ECO:0000313" key="3">
    <source>
        <dbReference type="Proteomes" id="UP000770015"/>
    </source>
</evidence>
<protein>
    <submittedName>
        <fullName evidence="2">Increased loss of mitochondrial DNA protein 1</fullName>
    </submittedName>
</protein>
<gene>
    <name evidence="2" type="ORF">F5X68DRAFT_39677</name>
</gene>
<proteinExistence type="predicted"/>
<evidence type="ECO:0000313" key="2">
    <source>
        <dbReference type="EMBL" id="KAH6675260.1"/>
    </source>
</evidence>
<name>A0A9P8V561_9PEZI</name>
<keyword evidence="1" id="KW-0472">Membrane</keyword>
<dbReference type="OrthoDB" id="5299849at2759"/>
<sequence length="173" mass="19174">MALISASTIISSISLFHLTIAFFFLTNPGTIADQALVWVLGSSMGMPHGRTFETQSGPLAFLAFVLAFLGVTDLMSLSMPEEISLLYHWGTQAPLRLFLSLSAVGYCVIFGTSSRGANKGYSATRGNDGIINDVFFAFAFVEMVTWFWIWVTLREERTELVKKSLKDTRVQNE</sequence>
<feature type="transmembrane region" description="Helical" evidence="1">
    <location>
        <begin position="134"/>
        <end position="153"/>
    </location>
</feature>
<evidence type="ECO:0000256" key="1">
    <source>
        <dbReference type="SAM" id="Phobius"/>
    </source>
</evidence>
<reference evidence="2" key="1">
    <citation type="journal article" date="2021" name="Nat. Commun.">
        <title>Genetic determinants of endophytism in the Arabidopsis root mycobiome.</title>
        <authorList>
            <person name="Mesny F."/>
            <person name="Miyauchi S."/>
            <person name="Thiergart T."/>
            <person name="Pickel B."/>
            <person name="Atanasova L."/>
            <person name="Karlsson M."/>
            <person name="Huettel B."/>
            <person name="Barry K.W."/>
            <person name="Haridas S."/>
            <person name="Chen C."/>
            <person name="Bauer D."/>
            <person name="Andreopoulos W."/>
            <person name="Pangilinan J."/>
            <person name="LaButti K."/>
            <person name="Riley R."/>
            <person name="Lipzen A."/>
            <person name="Clum A."/>
            <person name="Drula E."/>
            <person name="Henrissat B."/>
            <person name="Kohler A."/>
            <person name="Grigoriev I.V."/>
            <person name="Martin F.M."/>
            <person name="Hacquard S."/>
        </authorList>
    </citation>
    <scope>NUCLEOTIDE SEQUENCE</scope>
    <source>
        <strain evidence="2">MPI-SDFR-AT-0117</strain>
    </source>
</reference>
<feature type="transmembrane region" description="Helical" evidence="1">
    <location>
        <begin position="95"/>
        <end position="114"/>
    </location>
</feature>
<accession>A0A9P8V561</accession>
<dbReference type="AlphaFoldDB" id="A0A9P8V561"/>
<feature type="transmembrane region" description="Helical" evidence="1">
    <location>
        <begin position="56"/>
        <end position="75"/>
    </location>
</feature>
<dbReference type="PANTHER" id="PTHR28029">
    <property type="entry name" value="PROTEIN ILM1"/>
    <property type="match status" value="1"/>
</dbReference>
<dbReference type="EMBL" id="JAGSXJ010000025">
    <property type="protein sequence ID" value="KAH6675260.1"/>
    <property type="molecule type" value="Genomic_DNA"/>
</dbReference>
<organism evidence="2 3">
    <name type="scientific">Plectosphaerella plurivora</name>
    <dbReference type="NCBI Taxonomy" id="936078"/>
    <lineage>
        <taxon>Eukaryota</taxon>
        <taxon>Fungi</taxon>
        <taxon>Dikarya</taxon>
        <taxon>Ascomycota</taxon>
        <taxon>Pezizomycotina</taxon>
        <taxon>Sordariomycetes</taxon>
        <taxon>Hypocreomycetidae</taxon>
        <taxon>Glomerellales</taxon>
        <taxon>Plectosphaerellaceae</taxon>
        <taxon>Plectosphaerella</taxon>
    </lineage>
</organism>
<keyword evidence="3" id="KW-1185">Reference proteome</keyword>
<dbReference type="Proteomes" id="UP000770015">
    <property type="component" value="Unassembled WGS sequence"/>
</dbReference>
<dbReference type="Pfam" id="PF10311">
    <property type="entry name" value="Ilm1"/>
    <property type="match status" value="1"/>
</dbReference>
<keyword evidence="1" id="KW-1133">Transmembrane helix</keyword>
<dbReference type="InterPro" id="IPR018815">
    <property type="entry name" value="Incr_loss_mito_DNA_1"/>
</dbReference>
<keyword evidence="1" id="KW-0812">Transmembrane</keyword>
<dbReference type="PANTHER" id="PTHR28029:SF1">
    <property type="entry name" value="PROTEIN ILM1"/>
    <property type="match status" value="1"/>
</dbReference>
<comment type="caution">
    <text evidence="2">The sequence shown here is derived from an EMBL/GenBank/DDBJ whole genome shotgun (WGS) entry which is preliminary data.</text>
</comment>